<sequence>MSIATRIDNGILTLTFDRLDRKNAITAAMYQTLADALRSAEADSAVRVIVIEGKPEIFTAGNDLEDFMKRPPTSGEGGAPAPVFQFLHAIAEAGKPVVASVSGAAVGIGTTLLLHCDLVYASDTAKLTLPFTQLGLCPEAASSLLLPRLVGYQRAAEKLLLGEPFSAQEAFEIGLVTKVLPVAELDAHVRRQAAKLAALPASSLRETKRLMKGGEAAAVKRQMAEEAGVFARMLAAPEAKEAFTAFFEKRKPDFSKFQ</sequence>
<dbReference type="Pfam" id="PF00378">
    <property type="entry name" value="ECH_1"/>
    <property type="match status" value="1"/>
</dbReference>
<proteinExistence type="predicted"/>
<dbReference type="InterPro" id="IPR029045">
    <property type="entry name" value="ClpP/crotonase-like_dom_sf"/>
</dbReference>
<dbReference type="EMBL" id="CP044065">
    <property type="protein sequence ID" value="QET02793.1"/>
    <property type="molecule type" value="Genomic_DNA"/>
</dbReference>
<dbReference type="Gene3D" id="3.90.226.10">
    <property type="entry name" value="2-enoyl-CoA Hydratase, Chain A, domain 1"/>
    <property type="match status" value="1"/>
</dbReference>
<dbReference type="AlphaFoldDB" id="A0A5P2H5K9"/>
<keyword evidence="3" id="KW-0413">Isomerase</keyword>
<evidence type="ECO:0000256" key="2">
    <source>
        <dbReference type="ARBA" id="ARBA00023140"/>
    </source>
</evidence>
<dbReference type="GO" id="GO:0004165">
    <property type="term" value="F:delta(3)-delta(2)-enoyl-CoA isomerase activity"/>
    <property type="evidence" value="ECO:0007669"/>
    <property type="project" value="UniProtKB-ARBA"/>
</dbReference>
<comment type="subcellular location">
    <subcellularLocation>
        <location evidence="1">Peroxisome</location>
    </subcellularLocation>
</comment>
<accession>A0A5P2H5K9</accession>
<dbReference type="SUPFAM" id="SSF52096">
    <property type="entry name" value="ClpP/crotonase"/>
    <property type="match status" value="1"/>
</dbReference>
<evidence type="ECO:0000313" key="4">
    <source>
        <dbReference type="EMBL" id="QET02793.1"/>
    </source>
</evidence>
<protein>
    <submittedName>
        <fullName evidence="4">Enoyl-CoA hydratase</fullName>
    </submittedName>
</protein>
<reference evidence="4 5" key="1">
    <citation type="submission" date="2019-09" db="EMBL/GenBank/DDBJ databases">
        <title>FDA dAtabase for Regulatory Grade micrObial Sequences (FDA-ARGOS): Supporting development and validation of Infectious Disease Dx tests.</title>
        <authorList>
            <person name="Sciortino C."/>
            <person name="Tallon L."/>
            <person name="Sadzewicz L."/>
            <person name="Vavikolanu K."/>
            <person name="Mehta A."/>
            <person name="Aluvathingal J."/>
            <person name="Nadendla S."/>
            <person name="Nandy P."/>
            <person name="Geyer C."/>
            <person name="Yan Y."/>
            <person name="Sichtig H."/>
        </authorList>
    </citation>
    <scope>NUCLEOTIDE SEQUENCE [LARGE SCALE GENOMIC DNA]</scope>
    <source>
        <strain evidence="4 5">FDAARGOS_664</strain>
    </source>
</reference>
<evidence type="ECO:0000256" key="1">
    <source>
        <dbReference type="ARBA" id="ARBA00004275"/>
    </source>
</evidence>
<evidence type="ECO:0000256" key="3">
    <source>
        <dbReference type="ARBA" id="ARBA00023235"/>
    </source>
</evidence>
<dbReference type="InterPro" id="IPR001753">
    <property type="entry name" value="Enoyl-CoA_hydra/iso"/>
</dbReference>
<dbReference type="RefSeq" id="WP_150372816.1">
    <property type="nucleotide sequence ID" value="NZ_CP044065.1"/>
</dbReference>
<dbReference type="Proteomes" id="UP000322822">
    <property type="component" value="Chromosome 1"/>
</dbReference>
<evidence type="ECO:0000313" key="5">
    <source>
        <dbReference type="Proteomes" id="UP000322822"/>
    </source>
</evidence>
<dbReference type="PANTHER" id="PTHR43684:SF1">
    <property type="entry name" value="ENOYL-COA DELTA ISOMERASE 2"/>
    <property type="match status" value="1"/>
</dbReference>
<gene>
    <name evidence="4" type="ORF">FOB72_12550</name>
</gene>
<dbReference type="PANTHER" id="PTHR43684">
    <property type="match status" value="1"/>
</dbReference>
<dbReference type="InterPro" id="IPR051053">
    <property type="entry name" value="ECH/Chromodomain_protein"/>
</dbReference>
<keyword evidence="2" id="KW-0576">Peroxisome</keyword>
<dbReference type="CDD" id="cd06558">
    <property type="entry name" value="crotonase-like"/>
    <property type="match status" value="1"/>
</dbReference>
<dbReference type="OrthoDB" id="9797151at2"/>
<organism evidence="4 5">
    <name type="scientific">Cupriavidus pauculus</name>
    <dbReference type="NCBI Taxonomy" id="82633"/>
    <lineage>
        <taxon>Bacteria</taxon>
        <taxon>Pseudomonadati</taxon>
        <taxon>Pseudomonadota</taxon>
        <taxon>Betaproteobacteria</taxon>
        <taxon>Burkholderiales</taxon>
        <taxon>Burkholderiaceae</taxon>
        <taxon>Cupriavidus</taxon>
    </lineage>
</organism>
<name>A0A5P2H5K9_9BURK</name>